<keyword evidence="7" id="KW-1015">Disulfide bond</keyword>
<dbReference type="EC" id="3.4.21.84" evidence="9"/>
<dbReference type="FunFam" id="2.40.10.10:FF:000120">
    <property type="entry name" value="Putative serine protease"/>
    <property type="match status" value="1"/>
</dbReference>
<dbReference type="InterPro" id="IPR033116">
    <property type="entry name" value="TRYPSIN_SER"/>
</dbReference>
<dbReference type="PROSITE" id="PS50240">
    <property type="entry name" value="TRYPSIN_DOM"/>
    <property type="match status" value="1"/>
</dbReference>
<dbReference type="PANTHER" id="PTHR24252">
    <property type="entry name" value="ACROSIN-RELATED"/>
    <property type="match status" value="1"/>
</dbReference>
<evidence type="ECO:0000256" key="11">
    <source>
        <dbReference type="SAM" id="SignalP"/>
    </source>
</evidence>
<dbReference type="CDD" id="cd00190">
    <property type="entry name" value="Tryp_SPc"/>
    <property type="match status" value="1"/>
</dbReference>
<dbReference type="Proteomes" id="UP001187531">
    <property type="component" value="Unassembled WGS sequence"/>
</dbReference>
<keyword evidence="14" id="KW-1185">Reference proteome</keyword>
<comment type="catalytic activity">
    <reaction evidence="8">
        <text>Selective cleavage of 103-Arg-|-Ser-104 and 124-Ile-|-Ile-125 bonds in Limulus clotting factor B to form activated factor B. Cleavage of -Pro-Arg-|-Xaa- bonds in synthetic substrates.</text>
        <dbReference type="EC" id="3.4.21.84"/>
    </reaction>
</comment>
<comment type="caution">
    <text evidence="13">The sequence shown here is derived from an EMBL/GenBank/DDBJ whole genome shotgun (WGS) entry which is preliminary data.</text>
</comment>
<keyword evidence="3 11" id="KW-0732">Signal</keyword>
<keyword evidence="1" id="KW-0768">Sushi</keyword>
<sequence length="365" mass="40571">MFLLCFVFTFFFGHIASRTANVDDLSDIFDPFPSSKTYRSFLDDLDSVFNPLLNVLELQEEEELGPVISPHRESNNKVETNNSETNTGPCDDRCGLSYSNRVVGGQNADIGMFPGYVGIKIRTLIGEIRCGGALIKTRYIITAAHCFHSQNILFATLFFAYSDYTNPSLTGEEQTMVITKKNVIMHENFDKTIWKNDIALIHLERPVTFTDKLIPMCLASGKENLDKVPVIVAGFGTVSKGGHSSNTLRYTRLLTIPNEQCSAWPHMKYVREETICAGAKDRDSCQGDSGGPLMLQSSGGRTIQVGIVSWGIGCADNSHPGVYVRVANYSKWIQDNTADDSCSPFVQDAVRARNIRLRSRNKKIV</sequence>
<dbReference type="PROSITE" id="PS00135">
    <property type="entry name" value="TRYPSIN_SER"/>
    <property type="match status" value="1"/>
</dbReference>
<reference evidence="13" key="1">
    <citation type="submission" date="2023-07" db="EMBL/GenBank/DDBJ databases">
        <title>Chromosome-level genome assembly of Artemia franciscana.</title>
        <authorList>
            <person name="Jo E."/>
        </authorList>
    </citation>
    <scope>NUCLEOTIDE SEQUENCE</scope>
    <source>
        <tissue evidence="13">Whole body</tissue>
    </source>
</reference>
<dbReference type="PRINTS" id="PR00722">
    <property type="entry name" value="CHYMOTRYPSIN"/>
</dbReference>
<feature type="signal peptide" evidence="11">
    <location>
        <begin position="1"/>
        <end position="17"/>
    </location>
</feature>
<dbReference type="InterPro" id="IPR043504">
    <property type="entry name" value="Peptidase_S1_PA_chymotrypsin"/>
</dbReference>
<dbReference type="InterPro" id="IPR009003">
    <property type="entry name" value="Peptidase_S1_PA"/>
</dbReference>
<evidence type="ECO:0000256" key="4">
    <source>
        <dbReference type="ARBA" id="ARBA00022801"/>
    </source>
</evidence>
<evidence type="ECO:0000259" key="12">
    <source>
        <dbReference type="PROSITE" id="PS50240"/>
    </source>
</evidence>
<evidence type="ECO:0000256" key="9">
    <source>
        <dbReference type="ARBA" id="ARBA00066707"/>
    </source>
</evidence>
<protein>
    <recommendedName>
        <fullName evidence="9">limulus clotting factor C</fullName>
        <ecNumber evidence="9">3.4.21.84</ecNumber>
    </recommendedName>
</protein>
<dbReference type="GO" id="GO:0004252">
    <property type="term" value="F:serine-type endopeptidase activity"/>
    <property type="evidence" value="ECO:0007669"/>
    <property type="project" value="InterPro"/>
</dbReference>
<dbReference type="SUPFAM" id="SSF50494">
    <property type="entry name" value="Trypsin-like serine proteases"/>
    <property type="match status" value="1"/>
</dbReference>
<dbReference type="GO" id="GO:0042381">
    <property type="term" value="P:hemolymph coagulation"/>
    <property type="evidence" value="ECO:0007669"/>
    <property type="project" value="UniProtKB-KW"/>
</dbReference>
<organism evidence="13 14">
    <name type="scientific">Artemia franciscana</name>
    <name type="common">Brine shrimp</name>
    <name type="synonym">Artemia sanfranciscana</name>
    <dbReference type="NCBI Taxonomy" id="6661"/>
    <lineage>
        <taxon>Eukaryota</taxon>
        <taxon>Metazoa</taxon>
        <taxon>Ecdysozoa</taxon>
        <taxon>Arthropoda</taxon>
        <taxon>Crustacea</taxon>
        <taxon>Branchiopoda</taxon>
        <taxon>Anostraca</taxon>
        <taxon>Artemiidae</taxon>
        <taxon>Artemia</taxon>
    </lineage>
</organism>
<dbReference type="InterPro" id="IPR001254">
    <property type="entry name" value="Trypsin_dom"/>
</dbReference>
<dbReference type="InterPro" id="IPR001314">
    <property type="entry name" value="Peptidase_S1A"/>
</dbReference>
<evidence type="ECO:0000256" key="8">
    <source>
        <dbReference type="ARBA" id="ARBA00052079"/>
    </source>
</evidence>
<dbReference type="EMBL" id="JAVRJZ010000008">
    <property type="protein sequence ID" value="KAK2719467.1"/>
    <property type="molecule type" value="Genomic_DNA"/>
</dbReference>
<proteinExistence type="predicted"/>
<evidence type="ECO:0000256" key="7">
    <source>
        <dbReference type="ARBA" id="ARBA00023157"/>
    </source>
</evidence>
<keyword evidence="2 10" id="KW-0645">Protease</keyword>
<feature type="chain" id="PRO_5041644644" description="limulus clotting factor C" evidence="11">
    <location>
        <begin position="18"/>
        <end position="365"/>
    </location>
</feature>
<dbReference type="AlphaFoldDB" id="A0AA88ICT0"/>
<dbReference type="SMART" id="SM00020">
    <property type="entry name" value="Tryp_SPc"/>
    <property type="match status" value="1"/>
</dbReference>
<evidence type="ECO:0000256" key="10">
    <source>
        <dbReference type="RuleBase" id="RU363034"/>
    </source>
</evidence>
<evidence type="ECO:0000256" key="6">
    <source>
        <dbReference type="ARBA" id="ARBA00022825"/>
    </source>
</evidence>
<evidence type="ECO:0000256" key="1">
    <source>
        <dbReference type="ARBA" id="ARBA00022659"/>
    </source>
</evidence>
<name>A0AA88ICT0_ARTSF</name>
<evidence type="ECO:0000256" key="2">
    <source>
        <dbReference type="ARBA" id="ARBA00022670"/>
    </source>
</evidence>
<evidence type="ECO:0000313" key="13">
    <source>
        <dbReference type="EMBL" id="KAK2719467.1"/>
    </source>
</evidence>
<keyword evidence="4 10" id="KW-0378">Hydrolase</keyword>
<dbReference type="GO" id="GO:0006508">
    <property type="term" value="P:proteolysis"/>
    <property type="evidence" value="ECO:0007669"/>
    <property type="project" value="UniProtKB-KW"/>
</dbReference>
<dbReference type="PANTHER" id="PTHR24252:SF7">
    <property type="entry name" value="HYALIN"/>
    <property type="match status" value="1"/>
</dbReference>
<dbReference type="InterPro" id="IPR018114">
    <property type="entry name" value="TRYPSIN_HIS"/>
</dbReference>
<evidence type="ECO:0000256" key="3">
    <source>
        <dbReference type="ARBA" id="ARBA00022729"/>
    </source>
</evidence>
<keyword evidence="6 10" id="KW-0720">Serine protease</keyword>
<dbReference type="Gene3D" id="2.40.10.10">
    <property type="entry name" value="Trypsin-like serine proteases"/>
    <property type="match status" value="1"/>
</dbReference>
<dbReference type="Pfam" id="PF00089">
    <property type="entry name" value="Trypsin"/>
    <property type="match status" value="1"/>
</dbReference>
<gene>
    <name evidence="13" type="ORF">QYM36_005079</name>
</gene>
<evidence type="ECO:0000313" key="14">
    <source>
        <dbReference type="Proteomes" id="UP001187531"/>
    </source>
</evidence>
<keyword evidence="5" id="KW-0353">Hemolymph clotting</keyword>
<evidence type="ECO:0000256" key="5">
    <source>
        <dbReference type="ARBA" id="ARBA00022820"/>
    </source>
</evidence>
<accession>A0AA88ICT0</accession>
<dbReference type="PROSITE" id="PS00134">
    <property type="entry name" value="TRYPSIN_HIS"/>
    <property type="match status" value="1"/>
</dbReference>
<feature type="domain" description="Peptidase S1" evidence="12">
    <location>
        <begin position="102"/>
        <end position="338"/>
    </location>
</feature>